<dbReference type="PANTHER" id="PTHR30055:SF234">
    <property type="entry name" value="HTH-TYPE TRANSCRIPTIONAL REGULATOR BETI"/>
    <property type="match status" value="1"/>
</dbReference>
<sequence length="207" mass="22120">MPGTSRVRSAEDSRARILDAAQALFAEEGYDATPTSRIAERAGVYKGLVFHYFSRKIDILLALVERVPVDEIASLEAEVVPGDVAATLMNVAADFDVWYSRSSGSRLILFREAATHPEVSGALAEMNSRLIGLIRQAVDGALDDPAVPERRRTAAATTFAAALLNHAYWRDVGLPTFELPEIADLLGAGLGAAVQPDAGRQSLTGKG</sequence>
<dbReference type="RefSeq" id="WP_221640142.1">
    <property type="nucleotide sequence ID" value="NZ_VFOZ01000001.1"/>
</dbReference>
<dbReference type="AlphaFoldDB" id="A0A543CQ03"/>
<dbReference type="PRINTS" id="PR00455">
    <property type="entry name" value="HTHTETR"/>
</dbReference>
<proteinExistence type="predicted"/>
<evidence type="ECO:0000256" key="2">
    <source>
        <dbReference type="ARBA" id="ARBA00023125"/>
    </source>
</evidence>
<feature type="domain" description="HTH tetR-type" evidence="5">
    <location>
        <begin position="11"/>
        <end position="71"/>
    </location>
</feature>
<evidence type="ECO:0000256" key="3">
    <source>
        <dbReference type="ARBA" id="ARBA00023163"/>
    </source>
</evidence>
<name>A0A543CQ03_9ACTN</name>
<feature type="DNA-binding region" description="H-T-H motif" evidence="4">
    <location>
        <begin position="34"/>
        <end position="53"/>
    </location>
</feature>
<comment type="caution">
    <text evidence="6">The sequence shown here is derived from an EMBL/GenBank/DDBJ whole genome shotgun (WGS) entry which is preliminary data.</text>
</comment>
<dbReference type="EMBL" id="VFOZ01000001">
    <property type="protein sequence ID" value="TQL99050.1"/>
    <property type="molecule type" value="Genomic_DNA"/>
</dbReference>
<dbReference type="InterPro" id="IPR001647">
    <property type="entry name" value="HTH_TetR"/>
</dbReference>
<dbReference type="InterPro" id="IPR009057">
    <property type="entry name" value="Homeodomain-like_sf"/>
</dbReference>
<gene>
    <name evidence="6" type="ORF">FB559_4703</name>
</gene>
<evidence type="ECO:0000313" key="6">
    <source>
        <dbReference type="EMBL" id="TQL99050.1"/>
    </source>
</evidence>
<keyword evidence="1" id="KW-0805">Transcription regulation</keyword>
<dbReference type="GO" id="GO:0000976">
    <property type="term" value="F:transcription cis-regulatory region binding"/>
    <property type="evidence" value="ECO:0007669"/>
    <property type="project" value="TreeGrafter"/>
</dbReference>
<organism evidence="6 7">
    <name type="scientific">Actinoallomurus bryophytorum</name>
    <dbReference type="NCBI Taxonomy" id="1490222"/>
    <lineage>
        <taxon>Bacteria</taxon>
        <taxon>Bacillati</taxon>
        <taxon>Actinomycetota</taxon>
        <taxon>Actinomycetes</taxon>
        <taxon>Streptosporangiales</taxon>
        <taxon>Thermomonosporaceae</taxon>
        <taxon>Actinoallomurus</taxon>
    </lineage>
</organism>
<evidence type="ECO:0000256" key="4">
    <source>
        <dbReference type="PROSITE-ProRule" id="PRU00335"/>
    </source>
</evidence>
<dbReference type="InterPro" id="IPR050109">
    <property type="entry name" value="HTH-type_TetR-like_transc_reg"/>
</dbReference>
<accession>A0A543CQ03</accession>
<keyword evidence="2 4" id="KW-0238">DNA-binding</keyword>
<dbReference type="Gene3D" id="1.10.357.10">
    <property type="entry name" value="Tetracycline Repressor, domain 2"/>
    <property type="match status" value="1"/>
</dbReference>
<dbReference type="Pfam" id="PF00440">
    <property type="entry name" value="TetR_N"/>
    <property type="match status" value="1"/>
</dbReference>
<protein>
    <submittedName>
        <fullName evidence="6">TetR family transcriptional regulator</fullName>
    </submittedName>
</protein>
<evidence type="ECO:0000256" key="1">
    <source>
        <dbReference type="ARBA" id="ARBA00023015"/>
    </source>
</evidence>
<dbReference type="SUPFAM" id="SSF46689">
    <property type="entry name" value="Homeodomain-like"/>
    <property type="match status" value="1"/>
</dbReference>
<dbReference type="PROSITE" id="PS50977">
    <property type="entry name" value="HTH_TETR_2"/>
    <property type="match status" value="1"/>
</dbReference>
<keyword evidence="3" id="KW-0804">Transcription</keyword>
<dbReference type="PANTHER" id="PTHR30055">
    <property type="entry name" value="HTH-TYPE TRANSCRIPTIONAL REGULATOR RUTR"/>
    <property type="match status" value="1"/>
</dbReference>
<evidence type="ECO:0000313" key="7">
    <source>
        <dbReference type="Proteomes" id="UP000316096"/>
    </source>
</evidence>
<dbReference type="Proteomes" id="UP000316096">
    <property type="component" value="Unassembled WGS sequence"/>
</dbReference>
<keyword evidence="7" id="KW-1185">Reference proteome</keyword>
<dbReference type="GO" id="GO:0003700">
    <property type="term" value="F:DNA-binding transcription factor activity"/>
    <property type="evidence" value="ECO:0007669"/>
    <property type="project" value="TreeGrafter"/>
</dbReference>
<reference evidence="6 7" key="1">
    <citation type="submission" date="2019-06" db="EMBL/GenBank/DDBJ databases">
        <title>Sequencing the genomes of 1000 actinobacteria strains.</title>
        <authorList>
            <person name="Klenk H.-P."/>
        </authorList>
    </citation>
    <scope>NUCLEOTIDE SEQUENCE [LARGE SCALE GENOMIC DNA]</scope>
    <source>
        <strain evidence="6 7">DSM 102200</strain>
    </source>
</reference>
<evidence type="ECO:0000259" key="5">
    <source>
        <dbReference type="PROSITE" id="PS50977"/>
    </source>
</evidence>